<comment type="caution">
    <text evidence="4">The sequence shown here is derived from an EMBL/GenBank/DDBJ whole genome shotgun (WGS) entry which is preliminary data.</text>
</comment>
<evidence type="ECO:0000313" key="4">
    <source>
        <dbReference type="EMBL" id="CAF9905209.1"/>
    </source>
</evidence>
<dbReference type="Gene3D" id="3.40.50.720">
    <property type="entry name" value="NAD(P)-binding Rossmann-like Domain"/>
    <property type="match status" value="1"/>
</dbReference>
<evidence type="ECO:0000256" key="1">
    <source>
        <dbReference type="ARBA" id="ARBA00023002"/>
    </source>
</evidence>
<protein>
    <submittedName>
        <fullName evidence="4">Methylglyoxal reductase (NADPH-dependent) gre2</fullName>
    </submittedName>
</protein>
<dbReference type="PANTHER" id="PTHR10366">
    <property type="entry name" value="NAD DEPENDENT EPIMERASE/DEHYDRATASE"/>
    <property type="match status" value="1"/>
</dbReference>
<keyword evidence="1" id="KW-0560">Oxidoreductase</keyword>
<dbReference type="Proteomes" id="UP000664203">
    <property type="component" value="Unassembled WGS sequence"/>
</dbReference>
<accession>A0A8H3EET2</accession>
<gene>
    <name evidence="4" type="primary">GRE2_1</name>
    <name evidence="4" type="ORF">ALECFALPRED_000181</name>
</gene>
<dbReference type="SUPFAM" id="SSF51735">
    <property type="entry name" value="NAD(P)-binding Rossmann-fold domains"/>
    <property type="match status" value="1"/>
</dbReference>
<dbReference type="EMBL" id="CAJPDR010000010">
    <property type="protein sequence ID" value="CAF9905209.1"/>
    <property type="molecule type" value="Genomic_DNA"/>
</dbReference>
<feature type="domain" description="NAD-dependent epimerase/dehydratase" evidence="3">
    <location>
        <begin position="4"/>
        <end position="260"/>
    </location>
</feature>
<evidence type="ECO:0000313" key="5">
    <source>
        <dbReference type="Proteomes" id="UP000664203"/>
    </source>
</evidence>
<dbReference type="InterPro" id="IPR050425">
    <property type="entry name" value="NAD(P)_dehydrat-like"/>
</dbReference>
<dbReference type="FunFam" id="3.40.50.720:FF:000191">
    <property type="entry name" value="Methylglyoxal reductase (NADPH-dependent)"/>
    <property type="match status" value="1"/>
</dbReference>
<evidence type="ECO:0000256" key="2">
    <source>
        <dbReference type="ARBA" id="ARBA00023445"/>
    </source>
</evidence>
<dbReference type="GO" id="GO:0016616">
    <property type="term" value="F:oxidoreductase activity, acting on the CH-OH group of donors, NAD or NADP as acceptor"/>
    <property type="evidence" value="ECO:0007669"/>
    <property type="project" value="TreeGrafter"/>
</dbReference>
<dbReference type="PANTHER" id="PTHR10366:SF564">
    <property type="entry name" value="STEROL-4-ALPHA-CARBOXYLATE 3-DEHYDROGENASE, DECARBOXYLATING"/>
    <property type="match status" value="1"/>
</dbReference>
<dbReference type="OrthoDB" id="2735536at2759"/>
<reference evidence="4" key="1">
    <citation type="submission" date="2021-03" db="EMBL/GenBank/DDBJ databases">
        <authorList>
            <person name="Tagirdzhanova G."/>
        </authorList>
    </citation>
    <scope>NUCLEOTIDE SEQUENCE</scope>
</reference>
<dbReference type="InterPro" id="IPR001509">
    <property type="entry name" value="Epimerase_deHydtase"/>
</dbReference>
<comment type="similarity">
    <text evidence="2">Belongs to the NAD(P)-dependent epimerase/dehydratase family. Dihydroflavonol-4-reductase subfamily.</text>
</comment>
<dbReference type="InterPro" id="IPR036291">
    <property type="entry name" value="NAD(P)-bd_dom_sf"/>
</dbReference>
<proteinExistence type="inferred from homology"/>
<dbReference type="CDD" id="cd05227">
    <property type="entry name" value="AR_SDR_e"/>
    <property type="match status" value="1"/>
</dbReference>
<dbReference type="Pfam" id="PF01370">
    <property type="entry name" value="Epimerase"/>
    <property type="match status" value="1"/>
</dbReference>
<dbReference type="AlphaFoldDB" id="A0A8H3EET2"/>
<organism evidence="4 5">
    <name type="scientific">Alectoria fallacina</name>
    <dbReference type="NCBI Taxonomy" id="1903189"/>
    <lineage>
        <taxon>Eukaryota</taxon>
        <taxon>Fungi</taxon>
        <taxon>Dikarya</taxon>
        <taxon>Ascomycota</taxon>
        <taxon>Pezizomycotina</taxon>
        <taxon>Lecanoromycetes</taxon>
        <taxon>OSLEUM clade</taxon>
        <taxon>Lecanoromycetidae</taxon>
        <taxon>Lecanorales</taxon>
        <taxon>Lecanorineae</taxon>
        <taxon>Parmeliaceae</taxon>
        <taxon>Alectoria</taxon>
    </lineage>
</organism>
<evidence type="ECO:0000259" key="3">
    <source>
        <dbReference type="Pfam" id="PF01370"/>
    </source>
</evidence>
<keyword evidence="5" id="KW-1185">Reference proteome</keyword>
<sequence length="340" mass="37556">MVRVLLTGGSGFIAAHVLDVLLERGHSVVTTVRSTEKGEKILDNHPKVSKDRLDFVIVEDIAKREAFDKAVQSNPPFEAIIHTASPFHFNATDTKKELLDPAVIGTTGILESTKKYAPTVKRVVITSSFASIMYPAKGNRPGYIYSEKDWNPITEEEAVQNPSNGYRASKTFAEKASWDFLEKEKPNFTISTMCPPLVLGPIIHYLQSLDNLNTSNQRIAALMTGKAKEEIPPTGTFIWTDVRDLALAHVKAAELPEAANKRFFVTAGYFSNEEIADIIRDSFPQLKNELPAKGVKGGGYPKEGIYKYDNSRVKEILGIEFRSLKESIVDAVKSLQAVGA</sequence>
<name>A0A8H3EET2_9LECA</name>